<accession>A0ABR5NKK7</accession>
<proteinExistence type="predicted"/>
<comment type="caution">
    <text evidence="2">The sequence shown here is derived from an EMBL/GenBank/DDBJ whole genome shotgun (WGS) entry which is preliminary data.</text>
</comment>
<evidence type="ECO:0000256" key="1">
    <source>
        <dbReference type="SAM" id="Phobius"/>
    </source>
</evidence>
<gene>
    <name evidence="2" type="ORF">ABB22_07685</name>
</gene>
<dbReference type="RefSeq" id="WP_055764312.1">
    <property type="nucleotide sequence ID" value="NZ_LDJG01000010.1"/>
</dbReference>
<organism evidence="2 3">
    <name type="scientific">Stenotrophomonas nitritireducens</name>
    <dbReference type="NCBI Taxonomy" id="83617"/>
    <lineage>
        <taxon>Bacteria</taxon>
        <taxon>Pseudomonadati</taxon>
        <taxon>Pseudomonadota</taxon>
        <taxon>Gammaproteobacteria</taxon>
        <taxon>Lysobacterales</taxon>
        <taxon>Lysobacteraceae</taxon>
        <taxon>Stenotrophomonas</taxon>
    </lineage>
</organism>
<evidence type="ECO:0000313" key="2">
    <source>
        <dbReference type="EMBL" id="KRG58014.1"/>
    </source>
</evidence>
<keyword evidence="1" id="KW-0812">Transmembrane</keyword>
<reference evidence="2 3" key="1">
    <citation type="submission" date="2015-05" db="EMBL/GenBank/DDBJ databases">
        <title>Genome sequencing and analysis of members of genus Stenotrophomonas.</title>
        <authorList>
            <person name="Patil P.P."/>
            <person name="Midha S."/>
            <person name="Patil P.B."/>
        </authorList>
    </citation>
    <scope>NUCLEOTIDE SEQUENCE [LARGE SCALE GENOMIC DNA]</scope>
    <source>
        <strain evidence="2 3">DSM 12575</strain>
    </source>
</reference>
<keyword evidence="1" id="KW-1133">Transmembrane helix</keyword>
<name>A0ABR5NKK7_9GAMM</name>
<feature type="transmembrane region" description="Helical" evidence="1">
    <location>
        <begin position="77"/>
        <end position="95"/>
    </location>
</feature>
<protein>
    <submittedName>
        <fullName evidence="2">Uncharacterized protein</fullName>
    </submittedName>
</protein>
<dbReference type="Proteomes" id="UP000050902">
    <property type="component" value="Unassembled WGS sequence"/>
</dbReference>
<evidence type="ECO:0000313" key="3">
    <source>
        <dbReference type="Proteomes" id="UP000050902"/>
    </source>
</evidence>
<keyword evidence="1" id="KW-0472">Membrane</keyword>
<feature type="transmembrane region" description="Helical" evidence="1">
    <location>
        <begin position="107"/>
        <end position="128"/>
    </location>
</feature>
<sequence length="135" mass="14389">MTDISASRSPGLSPAPATPAHSRGIIWLLIGLISSIVAAIAITLIGAWVFPQFSDTFTAFSLSGNELPLLTRLTTRFYPAIWCAPALVILIRLSWPSKARRPIAAGVLGLLTLFGGVPLVFLSAYLPIFQLLSSV</sequence>
<keyword evidence="3" id="KW-1185">Reference proteome</keyword>
<feature type="transmembrane region" description="Helical" evidence="1">
    <location>
        <begin position="25"/>
        <end position="50"/>
    </location>
</feature>
<dbReference type="EMBL" id="LDJG01000010">
    <property type="protein sequence ID" value="KRG58014.1"/>
    <property type="molecule type" value="Genomic_DNA"/>
</dbReference>